<dbReference type="Proteomes" id="UP001152622">
    <property type="component" value="Chromosome 6"/>
</dbReference>
<name>A0A9Q1FEI0_SYNKA</name>
<keyword evidence="2" id="KW-1133">Transmembrane helix</keyword>
<evidence type="ECO:0000313" key="5">
    <source>
        <dbReference type="EMBL" id="KAJ8356823.1"/>
    </source>
</evidence>
<dbReference type="SMART" id="SM00409">
    <property type="entry name" value="IG"/>
    <property type="match status" value="2"/>
</dbReference>
<dbReference type="SUPFAM" id="SSF48726">
    <property type="entry name" value="Immunoglobulin"/>
    <property type="match status" value="2"/>
</dbReference>
<dbReference type="AlphaFoldDB" id="A0A9Q1FEI0"/>
<dbReference type="CDD" id="cd00096">
    <property type="entry name" value="Ig"/>
    <property type="match status" value="1"/>
</dbReference>
<keyword evidence="2" id="KW-0472">Membrane</keyword>
<dbReference type="InterPro" id="IPR003599">
    <property type="entry name" value="Ig_sub"/>
</dbReference>
<feature type="signal peptide" evidence="3">
    <location>
        <begin position="1"/>
        <end position="24"/>
    </location>
</feature>
<dbReference type="PROSITE" id="PS50835">
    <property type="entry name" value="IG_LIKE"/>
    <property type="match status" value="2"/>
</dbReference>
<dbReference type="EMBL" id="JAINUF010000006">
    <property type="protein sequence ID" value="KAJ8356823.1"/>
    <property type="molecule type" value="Genomic_DNA"/>
</dbReference>
<gene>
    <name evidence="5" type="ORF">SKAU_G00196170</name>
</gene>
<dbReference type="InterPro" id="IPR036179">
    <property type="entry name" value="Ig-like_dom_sf"/>
</dbReference>
<dbReference type="OrthoDB" id="10012075at2759"/>
<feature type="domain" description="Ig-like" evidence="4">
    <location>
        <begin position="107"/>
        <end position="187"/>
    </location>
</feature>
<dbReference type="InterPro" id="IPR013783">
    <property type="entry name" value="Ig-like_fold"/>
</dbReference>
<keyword evidence="3" id="KW-0732">Signal</keyword>
<evidence type="ECO:0000259" key="4">
    <source>
        <dbReference type="PROSITE" id="PS50835"/>
    </source>
</evidence>
<feature type="domain" description="Ig-like" evidence="4">
    <location>
        <begin position="33"/>
        <end position="106"/>
    </location>
</feature>
<evidence type="ECO:0000313" key="6">
    <source>
        <dbReference type="Proteomes" id="UP001152622"/>
    </source>
</evidence>
<sequence length="243" mass="27508">MKHLNVSGSFYIRLWFLILLSVHSVTIRDSCDTKINMVRDEWYVGMGQNFTLMCEFVCVPPSYILQWCRNTSSLLNYSTNHTNYTFRLHVERAGKNDSGEYYCQTQPPVVSSNTVFIKVVDVFVNVSSTSVEVLEGQTAEVTCTAVSPLNATLFWGRGGCEERQKVNGNRTLQLSHAAVQHSGDYYCCCSIPTITSLHRSMKVQVTVLRPQGILQCQLVWYLMFKAGIFLLFSTVILTCRGHC</sequence>
<evidence type="ECO:0000256" key="1">
    <source>
        <dbReference type="ARBA" id="ARBA00023319"/>
    </source>
</evidence>
<organism evidence="5 6">
    <name type="scientific">Synaphobranchus kaupii</name>
    <name type="common">Kaup's arrowtooth eel</name>
    <dbReference type="NCBI Taxonomy" id="118154"/>
    <lineage>
        <taxon>Eukaryota</taxon>
        <taxon>Metazoa</taxon>
        <taxon>Chordata</taxon>
        <taxon>Craniata</taxon>
        <taxon>Vertebrata</taxon>
        <taxon>Euteleostomi</taxon>
        <taxon>Actinopterygii</taxon>
        <taxon>Neopterygii</taxon>
        <taxon>Teleostei</taxon>
        <taxon>Anguilliformes</taxon>
        <taxon>Synaphobranchidae</taxon>
        <taxon>Synaphobranchus</taxon>
    </lineage>
</organism>
<dbReference type="PANTHER" id="PTHR10075:SF14">
    <property type="entry name" value="CELL ADHESION MOLECULE DSCAM2-RELATED"/>
    <property type="match status" value="1"/>
</dbReference>
<reference evidence="5" key="1">
    <citation type="journal article" date="2023" name="Science">
        <title>Genome structures resolve the early diversification of teleost fishes.</title>
        <authorList>
            <person name="Parey E."/>
            <person name="Louis A."/>
            <person name="Montfort J."/>
            <person name="Bouchez O."/>
            <person name="Roques C."/>
            <person name="Iampietro C."/>
            <person name="Lluch J."/>
            <person name="Castinel A."/>
            <person name="Donnadieu C."/>
            <person name="Desvignes T."/>
            <person name="Floi Bucao C."/>
            <person name="Jouanno E."/>
            <person name="Wen M."/>
            <person name="Mejri S."/>
            <person name="Dirks R."/>
            <person name="Jansen H."/>
            <person name="Henkel C."/>
            <person name="Chen W.J."/>
            <person name="Zahm M."/>
            <person name="Cabau C."/>
            <person name="Klopp C."/>
            <person name="Thompson A.W."/>
            <person name="Robinson-Rechavi M."/>
            <person name="Braasch I."/>
            <person name="Lecointre G."/>
            <person name="Bobe J."/>
            <person name="Postlethwait J.H."/>
            <person name="Berthelot C."/>
            <person name="Roest Crollius H."/>
            <person name="Guiguen Y."/>
        </authorList>
    </citation>
    <scope>NUCLEOTIDE SEQUENCE</scope>
    <source>
        <strain evidence="5">WJC10195</strain>
    </source>
</reference>
<proteinExistence type="predicted"/>
<accession>A0A9Q1FEI0</accession>
<dbReference type="Gene3D" id="2.60.40.10">
    <property type="entry name" value="Immunoglobulins"/>
    <property type="match status" value="2"/>
</dbReference>
<evidence type="ECO:0000256" key="3">
    <source>
        <dbReference type="SAM" id="SignalP"/>
    </source>
</evidence>
<keyword evidence="2" id="KW-0812">Transmembrane</keyword>
<dbReference type="InterPro" id="IPR007110">
    <property type="entry name" value="Ig-like_dom"/>
</dbReference>
<feature type="chain" id="PRO_5040148915" description="Ig-like domain-containing protein" evidence="3">
    <location>
        <begin position="25"/>
        <end position="243"/>
    </location>
</feature>
<keyword evidence="6" id="KW-1185">Reference proteome</keyword>
<protein>
    <recommendedName>
        <fullName evidence="4">Ig-like domain-containing protein</fullName>
    </recommendedName>
</protein>
<evidence type="ECO:0000256" key="2">
    <source>
        <dbReference type="SAM" id="Phobius"/>
    </source>
</evidence>
<dbReference type="PANTHER" id="PTHR10075">
    <property type="entry name" value="BASIGIN RELATED"/>
    <property type="match status" value="1"/>
</dbReference>
<keyword evidence="1" id="KW-0393">Immunoglobulin domain</keyword>
<feature type="transmembrane region" description="Helical" evidence="2">
    <location>
        <begin position="218"/>
        <end position="239"/>
    </location>
</feature>
<dbReference type="Pfam" id="PF13927">
    <property type="entry name" value="Ig_3"/>
    <property type="match status" value="2"/>
</dbReference>
<comment type="caution">
    <text evidence="5">The sequence shown here is derived from an EMBL/GenBank/DDBJ whole genome shotgun (WGS) entry which is preliminary data.</text>
</comment>